<evidence type="ECO:0000313" key="2">
    <source>
        <dbReference type="Proteomes" id="UP001187192"/>
    </source>
</evidence>
<dbReference type="Proteomes" id="UP001187192">
    <property type="component" value="Unassembled WGS sequence"/>
</dbReference>
<organism evidence="1 2">
    <name type="scientific">Ficus carica</name>
    <name type="common">Common fig</name>
    <dbReference type="NCBI Taxonomy" id="3494"/>
    <lineage>
        <taxon>Eukaryota</taxon>
        <taxon>Viridiplantae</taxon>
        <taxon>Streptophyta</taxon>
        <taxon>Embryophyta</taxon>
        <taxon>Tracheophyta</taxon>
        <taxon>Spermatophyta</taxon>
        <taxon>Magnoliopsida</taxon>
        <taxon>eudicotyledons</taxon>
        <taxon>Gunneridae</taxon>
        <taxon>Pentapetalae</taxon>
        <taxon>rosids</taxon>
        <taxon>fabids</taxon>
        <taxon>Rosales</taxon>
        <taxon>Moraceae</taxon>
        <taxon>Ficeae</taxon>
        <taxon>Ficus</taxon>
    </lineage>
</organism>
<proteinExistence type="predicted"/>
<comment type="caution">
    <text evidence="1">The sequence shown here is derived from an EMBL/GenBank/DDBJ whole genome shotgun (WGS) entry which is preliminary data.</text>
</comment>
<name>A0AA88JF76_FICCA</name>
<dbReference type="AlphaFoldDB" id="A0AA88JF76"/>
<keyword evidence="2" id="KW-1185">Reference proteome</keyword>
<accession>A0AA88JF76</accession>
<gene>
    <name evidence="1" type="ORF">TIFTF001_038833</name>
</gene>
<protein>
    <submittedName>
        <fullName evidence="1">Uncharacterized protein</fullName>
    </submittedName>
</protein>
<dbReference type="EMBL" id="BTGU01000936">
    <property type="protein sequence ID" value="GMN69786.1"/>
    <property type="molecule type" value="Genomic_DNA"/>
</dbReference>
<sequence>MDWSTKPEARQMELGLRARAGVAEELVEGRRKVGSLWGDGEAGQMGKIRERKTNRRRLGQVTAIFGRQAAAGEAR</sequence>
<evidence type="ECO:0000313" key="1">
    <source>
        <dbReference type="EMBL" id="GMN69786.1"/>
    </source>
</evidence>
<dbReference type="Gramene" id="FCD_00020030-RA">
    <property type="protein sequence ID" value="FCD_00020030-RA:cds"/>
    <property type="gene ID" value="FCD_00020030"/>
</dbReference>
<reference evidence="1" key="1">
    <citation type="submission" date="2023-07" db="EMBL/GenBank/DDBJ databases">
        <title>draft genome sequence of fig (Ficus carica).</title>
        <authorList>
            <person name="Takahashi T."/>
            <person name="Nishimura K."/>
        </authorList>
    </citation>
    <scope>NUCLEOTIDE SEQUENCE</scope>
</reference>